<sequence length="278" mass="30776">MFLAVSLVLTAANPFPQGFESVTEPKGEYFDTNANFATVVLADNPLKAGINTSDKVAAVDFTTVNSGIIKINFTGTNQPVFEYPAHPQGLDELYYDMLRFKYYSAGKLNKNIEFEPNGSATSPKTIVQPGPYYYEEWAYVTIPLTWKTYSNFQIRVNRNAAGSGSAEGTTVGDKVYLDDFEIYNSILGPTTSVKKIEINNTFSCRNIGNGMFSVDAFLANKSNVRVDLISLEGRATTIYSQSAEGSFQIPFTVPSKGIYCVRMVVDNNYSITEKIIYQ</sequence>
<reference evidence="1" key="1">
    <citation type="submission" date="2019-08" db="EMBL/GenBank/DDBJ databases">
        <authorList>
            <person name="Kucharzyk K."/>
            <person name="Murdoch R.W."/>
            <person name="Higgins S."/>
            <person name="Loffler F."/>
        </authorList>
    </citation>
    <scope>NUCLEOTIDE SEQUENCE</scope>
</reference>
<evidence type="ECO:0000313" key="1">
    <source>
        <dbReference type="EMBL" id="MPL96043.1"/>
    </source>
</evidence>
<dbReference type="AlphaFoldDB" id="A0A644W0F4"/>
<dbReference type="EMBL" id="VSSQ01000492">
    <property type="protein sequence ID" value="MPL96043.1"/>
    <property type="molecule type" value="Genomic_DNA"/>
</dbReference>
<comment type="caution">
    <text evidence="1">The sequence shown here is derived from an EMBL/GenBank/DDBJ whole genome shotgun (WGS) entry which is preliminary data.</text>
</comment>
<name>A0A644W0F4_9ZZZZ</name>
<evidence type="ECO:0008006" key="2">
    <source>
        <dbReference type="Google" id="ProtNLM"/>
    </source>
</evidence>
<accession>A0A644W0F4</accession>
<proteinExistence type="predicted"/>
<gene>
    <name evidence="1" type="ORF">SDC9_42218</name>
</gene>
<protein>
    <recommendedName>
        <fullName evidence="2">Secretion system C-terminal sorting domain-containing protein</fullName>
    </recommendedName>
</protein>
<organism evidence="1">
    <name type="scientific">bioreactor metagenome</name>
    <dbReference type="NCBI Taxonomy" id="1076179"/>
    <lineage>
        <taxon>unclassified sequences</taxon>
        <taxon>metagenomes</taxon>
        <taxon>ecological metagenomes</taxon>
    </lineage>
</organism>